<reference evidence="4 5" key="1">
    <citation type="submission" date="2009-08" db="EMBL/GenBank/DDBJ databases">
        <authorList>
            <person name="Muzny D."/>
            <person name="Qin X."/>
            <person name="Deng J."/>
            <person name="Jiang H."/>
            <person name="Liu Y."/>
            <person name="Qu J."/>
            <person name="Song X.-Z."/>
            <person name="Zhang L."/>
            <person name="Thornton R."/>
            <person name="Coyle M."/>
            <person name="Francisco L."/>
            <person name="Jackson L."/>
            <person name="Javaid M."/>
            <person name="Korchina V."/>
            <person name="Kovar C."/>
            <person name="Mata R."/>
            <person name="Mathew T."/>
            <person name="Ngo R."/>
            <person name="Nguyen L."/>
            <person name="Nguyen N."/>
            <person name="Okwuonu G."/>
            <person name="Ongeri F."/>
            <person name="Pham C."/>
            <person name="Simmons D."/>
            <person name="Wilczek-Boney K."/>
            <person name="Hale W."/>
            <person name="Jakkamsetti A."/>
            <person name="Pham P."/>
            <person name="Ruth R."/>
            <person name="San Lucas F."/>
            <person name="Warren J."/>
            <person name="Zhang J."/>
            <person name="Zhao Z."/>
            <person name="Zhou C."/>
            <person name="Zhu D."/>
            <person name="Lee S."/>
            <person name="Bess C."/>
            <person name="Blankenburg K."/>
            <person name="Forbes L."/>
            <person name="Fu Q."/>
            <person name="Gubbala S."/>
            <person name="Hirani K."/>
            <person name="Jayaseelan J.C."/>
            <person name="Lara F."/>
            <person name="Munidasa M."/>
            <person name="Palculict T."/>
            <person name="Patil S."/>
            <person name="Pu L.-L."/>
            <person name="Saada N."/>
            <person name="Tang L."/>
            <person name="Weissenberger G."/>
            <person name="Zhu Y."/>
            <person name="Hemphill L."/>
            <person name="Shang Y."/>
            <person name="Youmans B."/>
            <person name="Ayvaz T."/>
            <person name="Ross M."/>
            <person name="Santibanez J."/>
            <person name="Aqrawi P."/>
            <person name="Gross S."/>
            <person name="Joshi V."/>
            <person name="Fowler G."/>
            <person name="Nazareth L."/>
            <person name="Reid J."/>
            <person name="Worley K."/>
            <person name="Petrosino J."/>
            <person name="Highlander S."/>
            <person name="Gibbs R."/>
            <person name="Gibbs R."/>
        </authorList>
    </citation>
    <scope>NUCLEOTIDE SEQUENCE [LARGE SCALE GENOMIC DNA]</scope>
    <source>
        <strain evidence="4 5">ATCC 51170</strain>
    </source>
</reference>
<dbReference type="PANTHER" id="PTHR13504:SF38">
    <property type="entry name" value="FIDO DOMAIN-CONTAINING PROTEIN"/>
    <property type="match status" value="1"/>
</dbReference>
<gene>
    <name evidence="4" type="ORF">HMPREF0078_0472</name>
</gene>
<feature type="binding site" evidence="2">
    <location>
        <begin position="246"/>
        <end position="247"/>
    </location>
    <ligand>
        <name>ATP</name>
        <dbReference type="ChEBI" id="CHEBI:30616"/>
    </ligand>
</feature>
<proteinExistence type="predicted"/>
<dbReference type="GO" id="GO:0005524">
    <property type="term" value="F:ATP binding"/>
    <property type="evidence" value="ECO:0007669"/>
    <property type="project" value="UniProtKB-KW"/>
</dbReference>
<keyword evidence="2" id="KW-0547">Nucleotide-binding</keyword>
<keyword evidence="2" id="KW-0067">ATP-binding</keyword>
<dbReference type="InterPro" id="IPR040198">
    <property type="entry name" value="Fido_containing"/>
</dbReference>
<dbReference type="EMBL" id="ACXU01000005">
    <property type="protein sequence ID" value="EEU13337.1"/>
    <property type="molecule type" value="Genomic_DNA"/>
</dbReference>
<dbReference type="Gene3D" id="1.10.3290.10">
    <property type="entry name" value="Fido-like domain"/>
    <property type="match status" value="1"/>
</dbReference>
<dbReference type="Pfam" id="PF02661">
    <property type="entry name" value="Fic"/>
    <property type="match status" value="1"/>
</dbReference>
<evidence type="ECO:0000259" key="3">
    <source>
        <dbReference type="PROSITE" id="PS51459"/>
    </source>
</evidence>
<feature type="binding site" evidence="2">
    <location>
        <begin position="208"/>
        <end position="215"/>
    </location>
    <ligand>
        <name>ATP</name>
        <dbReference type="ChEBI" id="CHEBI:30616"/>
    </ligand>
</feature>
<dbReference type="InterPro" id="IPR036388">
    <property type="entry name" value="WH-like_DNA-bd_sf"/>
</dbReference>
<evidence type="ECO:0000313" key="5">
    <source>
        <dbReference type="Proteomes" id="UP000003821"/>
    </source>
</evidence>
<dbReference type="InterPro" id="IPR036597">
    <property type="entry name" value="Fido-like_dom_sf"/>
</dbReference>
<keyword evidence="5" id="KW-1185">Reference proteome</keyword>
<dbReference type="HOGENOM" id="CLU_046381_0_0_9"/>
<dbReference type="Gene3D" id="1.10.10.10">
    <property type="entry name" value="Winged helix-like DNA-binding domain superfamily/Winged helix DNA-binding domain"/>
    <property type="match status" value="1"/>
</dbReference>
<dbReference type="eggNOG" id="COG3177">
    <property type="taxonomic scope" value="Bacteria"/>
</dbReference>
<protein>
    <submittedName>
        <fullName evidence="4">Fic family protein</fullName>
    </submittedName>
</protein>
<accession>C7HT71</accession>
<dbReference type="Proteomes" id="UP000003821">
    <property type="component" value="Unassembled WGS sequence"/>
</dbReference>
<evidence type="ECO:0000256" key="1">
    <source>
        <dbReference type="PIRSR" id="PIRSR640198-1"/>
    </source>
</evidence>
<feature type="domain" description="Fido" evidence="3">
    <location>
        <begin position="116"/>
        <end position="273"/>
    </location>
</feature>
<organism evidence="4 5">
    <name type="scientific">Anaerococcus vaginalis ATCC 51170</name>
    <dbReference type="NCBI Taxonomy" id="655811"/>
    <lineage>
        <taxon>Bacteria</taxon>
        <taxon>Bacillati</taxon>
        <taxon>Bacillota</taxon>
        <taxon>Tissierellia</taxon>
        <taxon>Tissierellales</taxon>
        <taxon>Peptoniphilaceae</taxon>
        <taxon>Anaerococcus</taxon>
    </lineage>
</organism>
<dbReference type="InterPro" id="IPR003812">
    <property type="entry name" value="Fido"/>
</dbReference>
<dbReference type="AlphaFoldDB" id="C7HT71"/>
<dbReference type="PANTHER" id="PTHR13504">
    <property type="entry name" value="FIDO DOMAIN-CONTAINING PROTEIN DDB_G0283145"/>
    <property type="match status" value="1"/>
</dbReference>
<comment type="caution">
    <text evidence="4">The sequence shown here is derived from an EMBL/GenBank/DDBJ whole genome shotgun (WGS) entry which is preliminary data.</text>
</comment>
<evidence type="ECO:0000256" key="2">
    <source>
        <dbReference type="PIRSR" id="PIRSR640198-2"/>
    </source>
</evidence>
<name>C7HT71_9FIRM</name>
<dbReference type="SUPFAM" id="SSF140931">
    <property type="entry name" value="Fic-like"/>
    <property type="match status" value="1"/>
</dbReference>
<feature type="active site" evidence="1">
    <location>
        <position position="204"/>
    </location>
</feature>
<evidence type="ECO:0000313" key="4">
    <source>
        <dbReference type="EMBL" id="EEU13337.1"/>
    </source>
</evidence>
<dbReference type="PROSITE" id="PS51459">
    <property type="entry name" value="FIDO"/>
    <property type="match status" value="1"/>
</dbReference>
<sequence length="355" mass="41020">MARKVVDYMREFNYAKLLNLNIPANMYDLISKIYEYKGKQELYVVNFPDILEKMVEVAKIQSTKSSNAIEGISTNDSRLEELMKKKSQPRNRNEEEIYGYRQVLDIIHENYENIEFTKNNILTLHNKLYSFSGHSHKGKFKGIDNSIVETNALGEKRIRFQPVSAFETESYIDKMISAYDDAISQKIPPLLLIPVVIHDFLCIHPFFDGNGRMSRLITLLLLYKNGFFVGKYISLEMLIEDTKDSYYEELQASSENWHSGNNDELPFIKYTLSVIYKAYSECDERFKIIGEKSLTSAERVMKVFENSLEALSKSDIVILCPDISKRTIERALKELRDGGLIKQIGSGRSTKYIKA</sequence>